<feature type="region of interest" description="Disordered" evidence="3">
    <location>
        <begin position="250"/>
        <end position="273"/>
    </location>
</feature>
<dbReference type="InterPro" id="IPR035979">
    <property type="entry name" value="RBD_domain_sf"/>
</dbReference>
<feature type="region of interest" description="Disordered" evidence="3">
    <location>
        <begin position="105"/>
        <end position="170"/>
    </location>
</feature>
<dbReference type="VEuPathDB" id="FungiDB:DNF11_3253"/>
<dbReference type="PANTHER" id="PTHR48025:SF1">
    <property type="entry name" value="RRM DOMAIN-CONTAINING PROTEIN"/>
    <property type="match status" value="1"/>
</dbReference>
<dbReference type="InterPro" id="IPR012677">
    <property type="entry name" value="Nucleotide-bd_a/b_plait_sf"/>
</dbReference>
<dbReference type="Gene3D" id="3.30.70.330">
    <property type="match status" value="2"/>
</dbReference>
<evidence type="ECO:0000256" key="2">
    <source>
        <dbReference type="PROSITE-ProRule" id="PRU00176"/>
    </source>
</evidence>
<keyword evidence="5" id="KW-0238">DNA-binding</keyword>
<reference evidence="5 6" key="1">
    <citation type="submission" date="2018-10" db="EMBL/GenBank/DDBJ databases">
        <title>Complete genome sequence of Malassezia restricta CBS 7877.</title>
        <authorList>
            <person name="Morand S.C."/>
            <person name="Bertignac M."/>
            <person name="Iltis A."/>
            <person name="Kolder I."/>
            <person name="Pirovano W."/>
            <person name="Jourdain R."/>
            <person name="Clavaud C."/>
        </authorList>
    </citation>
    <scope>NUCLEOTIDE SEQUENCE [LARGE SCALE GENOMIC DNA]</scope>
    <source>
        <strain evidence="5 6">CBS 7877</strain>
    </source>
</reference>
<proteinExistence type="predicted"/>
<feature type="region of interest" description="Disordered" evidence="3">
    <location>
        <begin position="1"/>
        <end position="22"/>
    </location>
</feature>
<keyword evidence="6" id="KW-1185">Reference proteome</keyword>
<feature type="compositionally biased region" description="Low complexity" evidence="3">
    <location>
        <begin position="128"/>
        <end position="148"/>
    </location>
</feature>
<dbReference type="AlphaFoldDB" id="A0A3G2S823"/>
<keyword evidence="1 2" id="KW-0694">RNA-binding</keyword>
<dbReference type="STRING" id="425264.A0A3G2S823"/>
<dbReference type="EMBL" id="CP033153">
    <property type="protein sequence ID" value="AYO44203.1"/>
    <property type="molecule type" value="Genomic_DNA"/>
</dbReference>
<dbReference type="InterPro" id="IPR000504">
    <property type="entry name" value="RRM_dom"/>
</dbReference>
<dbReference type="GO" id="GO:0003729">
    <property type="term" value="F:mRNA binding"/>
    <property type="evidence" value="ECO:0007669"/>
    <property type="project" value="TreeGrafter"/>
</dbReference>
<dbReference type="SMART" id="SM00360">
    <property type="entry name" value="RRM"/>
    <property type="match status" value="2"/>
</dbReference>
<sequence>MNPEEVQNPPATTTAPAMTSSRKSVRITKIHVRDISLQTNLASLLDLLGQAGEVVSMDVRVIQRRGALSIKCQAAYKNATSAATAAETLNGAELDGSKLIVSLHEPKQRQSSAAKSTDAEQEEDKQKSQPADQQANDAAPQPASNAAATGSTKKKSIRKPKSKPARGEPSETMLYVSHLAYSVNNDTLMELFSPYNVKSANVVYNRFRSSKSRGFAFVDFHTHEDQQRAMAEKNGLELMGRVLNVTVALQEAQPQQEAPTESAEPAEPTADAA</sequence>
<dbReference type="PANTHER" id="PTHR48025">
    <property type="entry name" value="OS02G0815200 PROTEIN"/>
    <property type="match status" value="1"/>
</dbReference>
<dbReference type="InterPro" id="IPR050502">
    <property type="entry name" value="Euk_RNA-bind_prot"/>
</dbReference>
<dbReference type="Proteomes" id="UP000269793">
    <property type="component" value="Chromosome VI"/>
</dbReference>
<evidence type="ECO:0000256" key="3">
    <source>
        <dbReference type="SAM" id="MobiDB-lite"/>
    </source>
</evidence>
<dbReference type="Pfam" id="PF00076">
    <property type="entry name" value="RRM_1"/>
    <property type="match status" value="2"/>
</dbReference>
<feature type="compositionally biased region" description="Basic residues" evidence="3">
    <location>
        <begin position="152"/>
        <end position="164"/>
    </location>
</feature>
<gene>
    <name evidence="5" type="primary">tcg1</name>
    <name evidence="5" type="ORF">DNF11_3253</name>
</gene>
<evidence type="ECO:0000259" key="4">
    <source>
        <dbReference type="PROSITE" id="PS50102"/>
    </source>
</evidence>
<evidence type="ECO:0000256" key="1">
    <source>
        <dbReference type="ARBA" id="ARBA00022884"/>
    </source>
</evidence>
<dbReference type="OrthoDB" id="439808at2759"/>
<protein>
    <submittedName>
        <fullName evidence="5">Single-stranded TG1-3 DNA-binding protein</fullName>
    </submittedName>
</protein>
<name>A0A3G2S823_MALR7</name>
<dbReference type="SUPFAM" id="SSF54928">
    <property type="entry name" value="RNA-binding domain, RBD"/>
    <property type="match status" value="2"/>
</dbReference>
<dbReference type="GO" id="GO:0005634">
    <property type="term" value="C:nucleus"/>
    <property type="evidence" value="ECO:0007669"/>
    <property type="project" value="TreeGrafter"/>
</dbReference>
<accession>A0A3G2S823</accession>
<dbReference type="CDD" id="cd00590">
    <property type="entry name" value="RRM_SF"/>
    <property type="match status" value="1"/>
</dbReference>
<organism evidence="5 6">
    <name type="scientific">Malassezia restricta (strain ATCC 96810 / NBRC 103918 / CBS 7877)</name>
    <name type="common">Seborrheic dermatitis infection agent</name>
    <dbReference type="NCBI Taxonomy" id="425264"/>
    <lineage>
        <taxon>Eukaryota</taxon>
        <taxon>Fungi</taxon>
        <taxon>Dikarya</taxon>
        <taxon>Basidiomycota</taxon>
        <taxon>Ustilaginomycotina</taxon>
        <taxon>Malasseziomycetes</taxon>
        <taxon>Malasseziales</taxon>
        <taxon>Malasseziaceae</taxon>
        <taxon>Malassezia</taxon>
    </lineage>
</organism>
<evidence type="ECO:0000313" key="6">
    <source>
        <dbReference type="Proteomes" id="UP000269793"/>
    </source>
</evidence>
<evidence type="ECO:0000313" key="5">
    <source>
        <dbReference type="EMBL" id="AYO44203.1"/>
    </source>
</evidence>
<dbReference type="GO" id="GO:0003677">
    <property type="term" value="F:DNA binding"/>
    <property type="evidence" value="ECO:0007669"/>
    <property type="project" value="UniProtKB-KW"/>
</dbReference>
<feature type="domain" description="RRM" evidence="4">
    <location>
        <begin position="172"/>
        <end position="250"/>
    </location>
</feature>
<dbReference type="PROSITE" id="PS50102">
    <property type="entry name" value="RRM"/>
    <property type="match status" value="1"/>
</dbReference>